<accession>A0A1Z2LE72</accession>
<reference evidence="1 2" key="1">
    <citation type="submission" date="2017-06" db="EMBL/GenBank/DDBJ databases">
        <title>Streptomyces albireticuli Genome sequencing and assembly.</title>
        <authorList>
            <person name="Wang Y."/>
            <person name="Du B."/>
            <person name="Ding Y."/>
            <person name="Liu H."/>
            <person name="Hou Q."/>
            <person name="Liu K."/>
            <person name="Yao L."/>
            <person name="Wang C."/>
        </authorList>
    </citation>
    <scope>NUCLEOTIDE SEQUENCE [LARGE SCALE GENOMIC DNA]</scope>
    <source>
        <strain evidence="1 2">MDJK11</strain>
    </source>
</reference>
<evidence type="ECO:0000313" key="1">
    <source>
        <dbReference type="EMBL" id="ARZ72607.1"/>
    </source>
</evidence>
<dbReference type="KEGG" id="salj:SMD11_7031"/>
<protein>
    <submittedName>
        <fullName evidence="1">Uncharacterized protein</fullName>
    </submittedName>
</protein>
<proteinExistence type="predicted"/>
<sequence length="64" mass="6766">MWDTASATTSAGQILAVLDGVTKAWSTSTLPNYPTPSMIAASRQQAAESLDLHHVNLLGLLDAR</sequence>
<name>A0A1Z2LE72_9ACTN</name>
<dbReference type="AlphaFoldDB" id="A0A1Z2LE72"/>
<gene>
    <name evidence="1" type="ORF">SMD11_7031</name>
</gene>
<dbReference type="EMBL" id="CP021744">
    <property type="protein sequence ID" value="ARZ72607.1"/>
    <property type="molecule type" value="Genomic_DNA"/>
</dbReference>
<organism evidence="1 2">
    <name type="scientific">Streptomyces albireticuli</name>
    <dbReference type="NCBI Taxonomy" id="1940"/>
    <lineage>
        <taxon>Bacteria</taxon>
        <taxon>Bacillati</taxon>
        <taxon>Actinomycetota</taxon>
        <taxon>Actinomycetes</taxon>
        <taxon>Kitasatosporales</taxon>
        <taxon>Streptomycetaceae</taxon>
        <taxon>Streptomyces</taxon>
    </lineage>
</organism>
<evidence type="ECO:0000313" key="2">
    <source>
        <dbReference type="Proteomes" id="UP000195755"/>
    </source>
</evidence>
<dbReference type="Proteomes" id="UP000195755">
    <property type="component" value="Chromosome"/>
</dbReference>